<feature type="region of interest" description="Disordered" evidence="1">
    <location>
        <begin position="1"/>
        <end position="58"/>
    </location>
</feature>
<proteinExistence type="predicted"/>
<dbReference type="EMBL" id="LWDX02019885">
    <property type="protein sequence ID" value="OEL33068.1"/>
    <property type="molecule type" value="Genomic_DNA"/>
</dbReference>
<evidence type="ECO:0000256" key="1">
    <source>
        <dbReference type="SAM" id="MobiDB-lite"/>
    </source>
</evidence>
<sequence>LAWPPGDAKDPDRPASRAMDRGSQDRRERAAGCQQQARPRLRQPRRRPHRRQDARRRRLACSASWLPLI</sequence>
<evidence type="ECO:0000313" key="2">
    <source>
        <dbReference type="EMBL" id="OEL33068.1"/>
    </source>
</evidence>
<reference evidence="2 3" key="1">
    <citation type="submission" date="2016-09" db="EMBL/GenBank/DDBJ databases">
        <title>The draft genome of Dichanthelium oligosanthes: A C3 panicoid grass species.</title>
        <authorList>
            <person name="Studer A.J."/>
            <person name="Schnable J.C."/>
            <person name="Brutnell T.P."/>
        </authorList>
    </citation>
    <scope>NUCLEOTIDE SEQUENCE [LARGE SCALE GENOMIC DNA]</scope>
    <source>
        <strain evidence="3">cv. Kellogg 1175</strain>
        <tissue evidence="2">Leaf</tissue>
    </source>
</reference>
<organism evidence="2 3">
    <name type="scientific">Dichanthelium oligosanthes</name>
    <dbReference type="NCBI Taxonomy" id="888268"/>
    <lineage>
        <taxon>Eukaryota</taxon>
        <taxon>Viridiplantae</taxon>
        <taxon>Streptophyta</taxon>
        <taxon>Embryophyta</taxon>
        <taxon>Tracheophyta</taxon>
        <taxon>Spermatophyta</taxon>
        <taxon>Magnoliopsida</taxon>
        <taxon>Liliopsida</taxon>
        <taxon>Poales</taxon>
        <taxon>Poaceae</taxon>
        <taxon>PACMAD clade</taxon>
        <taxon>Panicoideae</taxon>
        <taxon>Panicodae</taxon>
        <taxon>Paniceae</taxon>
        <taxon>Dichantheliinae</taxon>
        <taxon>Dichanthelium</taxon>
    </lineage>
</organism>
<feature type="compositionally biased region" description="Basic and acidic residues" evidence="1">
    <location>
        <begin position="7"/>
        <end position="30"/>
    </location>
</feature>
<feature type="compositionally biased region" description="Basic residues" evidence="1">
    <location>
        <begin position="39"/>
        <end position="58"/>
    </location>
</feature>
<accession>A0A1E5W766</accession>
<protein>
    <submittedName>
        <fullName evidence="2">Uncharacterized protein</fullName>
    </submittedName>
</protein>
<dbReference type="AlphaFoldDB" id="A0A1E5W766"/>
<gene>
    <name evidence="2" type="ORF">BAE44_0005915</name>
</gene>
<evidence type="ECO:0000313" key="3">
    <source>
        <dbReference type="Proteomes" id="UP000095767"/>
    </source>
</evidence>
<comment type="caution">
    <text evidence="2">The sequence shown here is derived from an EMBL/GenBank/DDBJ whole genome shotgun (WGS) entry which is preliminary data.</text>
</comment>
<keyword evidence="3" id="KW-1185">Reference proteome</keyword>
<name>A0A1E5W766_9POAL</name>
<dbReference type="Proteomes" id="UP000095767">
    <property type="component" value="Unassembled WGS sequence"/>
</dbReference>
<feature type="non-terminal residue" evidence="2">
    <location>
        <position position="1"/>
    </location>
</feature>